<evidence type="ECO:0000256" key="6">
    <source>
        <dbReference type="ARBA" id="ARBA00023136"/>
    </source>
</evidence>
<dbReference type="EMBL" id="JAPFFF010000033">
    <property type="protein sequence ID" value="KAK8844320.1"/>
    <property type="molecule type" value="Genomic_DNA"/>
</dbReference>
<name>A0ABR2HDB1_9EUKA</name>
<comment type="similarity">
    <text evidence="2">Belongs to the glycosyltransferase 31 family. Beta3-Gal-T subfamily.</text>
</comment>
<dbReference type="PANTHER" id="PTHR23033">
    <property type="entry name" value="BETA1,3-GALACTOSYLTRANSFERASE"/>
    <property type="match status" value="1"/>
</dbReference>
<dbReference type="PANTHER" id="PTHR23033:SF14">
    <property type="entry name" value="GLYCOPROTEIN-N-ACETYLGALACTOSAMINE 3-BETA-GALACTOSYLTRANSFERASE 1-RELATED"/>
    <property type="match status" value="1"/>
</dbReference>
<reference evidence="7 8" key="1">
    <citation type="submission" date="2024-04" db="EMBL/GenBank/DDBJ databases">
        <title>Tritrichomonas musculus Genome.</title>
        <authorList>
            <person name="Alves-Ferreira E."/>
            <person name="Grigg M."/>
            <person name="Lorenzi H."/>
            <person name="Galac M."/>
        </authorList>
    </citation>
    <scope>NUCLEOTIDE SEQUENCE [LARGE SCALE GENOMIC DNA]</scope>
    <source>
        <strain evidence="7 8">EAF2021</strain>
    </source>
</reference>
<evidence type="ECO:0000256" key="5">
    <source>
        <dbReference type="ARBA" id="ARBA00022989"/>
    </source>
</evidence>
<dbReference type="Proteomes" id="UP001470230">
    <property type="component" value="Unassembled WGS sequence"/>
</dbReference>
<organism evidence="7 8">
    <name type="scientific">Tritrichomonas musculus</name>
    <dbReference type="NCBI Taxonomy" id="1915356"/>
    <lineage>
        <taxon>Eukaryota</taxon>
        <taxon>Metamonada</taxon>
        <taxon>Parabasalia</taxon>
        <taxon>Tritrichomonadida</taxon>
        <taxon>Tritrichomonadidae</taxon>
        <taxon>Tritrichomonas</taxon>
    </lineage>
</organism>
<sequence>MTEYSIYLYNNTKHQFAYLNNMQITKYNQVLLAIITHSNSKYKVVNMLKNWLPNKKDLQRVSYGTVGDVIFIDDKNNEAAQKAGYNTVVADQSFIQEESKRKRRWKYIGTNPLKEIAKVYKIKLIIDYFLQKTNYTWLKYQDADTYLIFSNFKKMMDFYTNEYPEPAAYTQAIIKGCCTSDRFEYYGQGGTGYLLSRRAVEIYNENWQQYFTTFRNFEDRAINELISKAGVSFKDLSSTFFIGDRIKEQFLNYMKEGNFQSLPICPKNHPYTQCANEFYMLNKVASVHKVDDYSPSIKEMIDKQIIPDNVRFYHNSWNPSLCYMPNDS</sequence>
<keyword evidence="6" id="KW-0472">Membrane</keyword>
<evidence type="ECO:0000256" key="1">
    <source>
        <dbReference type="ARBA" id="ARBA00004606"/>
    </source>
</evidence>
<evidence type="ECO:0000313" key="8">
    <source>
        <dbReference type="Proteomes" id="UP001470230"/>
    </source>
</evidence>
<keyword evidence="8" id="KW-1185">Reference proteome</keyword>
<comment type="caution">
    <text evidence="7">The sequence shown here is derived from an EMBL/GenBank/DDBJ whole genome shotgun (WGS) entry which is preliminary data.</text>
</comment>
<evidence type="ECO:0000256" key="3">
    <source>
        <dbReference type="ARBA" id="ARBA00022692"/>
    </source>
</evidence>
<accession>A0ABR2HDB1</accession>
<evidence type="ECO:0000256" key="4">
    <source>
        <dbReference type="ARBA" id="ARBA00022968"/>
    </source>
</evidence>
<keyword evidence="3" id="KW-0812">Transmembrane</keyword>
<evidence type="ECO:0000313" key="7">
    <source>
        <dbReference type="EMBL" id="KAK8844320.1"/>
    </source>
</evidence>
<keyword evidence="5" id="KW-1133">Transmembrane helix</keyword>
<proteinExistence type="inferred from homology"/>
<gene>
    <name evidence="7" type="ORF">M9Y10_024533</name>
</gene>
<comment type="subcellular location">
    <subcellularLocation>
        <location evidence="1">Membrane</location>
        <topology evidence="1">Single-pass type II membrane protein</topology>
    </subcellularLocation>
</comment>
<dbReference type="Gene3D" id="3.90.550.50">
    <property type="match status" value="1"/>
</dbReference>
<keyword evidence="4" id="KW-0735">Signal-anchor</keyword>
<dbReference type="InterPro" id="IPR026050">
    <property type="entry name" value="C1GALT1/C1GALT1_chp1"/>
</dbReference>
<protein>
    <submittedName>
        <fullName evidence="7">Uncharacterized protein</fullName>
    </submittedName>
</protein>
<evidence type="ECO:0000256" key="2">
    <source>
        <dbReference type="ARBA" id="ARBA00006462"/>
    </source>
</evidence>